<dbReference type="PANTHER" id="PTHR33406:SF12">
    <property type="entry name" value="BLR2997 PROTEIN"/>
    <property type="match status" value="1"/>
</dbReference>
<evidence type="ECO:0000256" key="5">
    <source>
        <dbReference type="ARBA" id="ARBA00023136"/>
    </source>
</evidence>
<dbReference type="Proteomes" id="UP000484164">
    <property type="component" value="Unassembled WGS sequence"/>
</dbReference>
<dbReference type="RefSeq" id="WP_151692584.1">
    <property type="nucleotide sequence ID" value="NZ_BMGX01000002.1"/>
</dbReference>
<keyword evidence="2" id="KW-1003">Cell membrane</keyword>
<reference evidence="8 9" key="1">
    <citation type="submission" date="2019-10" db="EMBL/GenBank/DDBJ databases">
        <title>Genome sequence of Phaeocystidibacter marisrubri JCM30614 (type strain).</title>
        <authorList>
            <person name="Bowman J.P."/>
        </authorList>
    </citation>
    <scope>NUCLEOTIDE SEQUENCE [LARGE SCALE GENOMIC DNA]</scope>
    <source>
        <strain evidence="8 9">JCM 30614</strain>
    </source>
</reference>
<organism evidence="8 9">
    <name type="scientific">Phaeocystidibacter marisrubri</name>
    <dbReference type="NCBI Taxonomy" id="1577780"/>
    <lineage>
        <taxon>Bacteria</taxon>
        <taxon>Pseudomonadati</taxon>
        <taxon>Bacteroidota</taxon>
        <taxon>Flavobacteriia</taxon>
        <taxon>Flavobacteriales</taxon>
        <taxon>Phaeocystidibacteraceae</taxon>
        <taxon>Phaeocystidibacter</taxon>
    </lineage>
</organism>
<feature type="transmembrane region" description="Helical" evidence="6">
    <location>
        <begin position="696"/>
        <end position="716"/>
    </location>
</feature>
<name>A0A6L3ZIQ5_9FLAO</name>
<feature type="transmembrane region" description="Helical" evidence="6">
    <location>
        <begin position="211"/>
        <end position="230"/>
    </location>
</feature>
<feature type="transmembrane region" description="Helical" evidence="6">
    <location>
        <begin position="650"/>
        <end position="670"/>
    </location>
</feature>
<protein>
    <submittedName>
        <fullName evidence="8">MMPL family transporter</fullName>
    </submittedName>
</protein>
<feature type="transmembrane region" description="Helical" evidence="6">
    <location>
        <begin position="596"/>
        <end position="615"/>
    </location>
</feature>
<dbReference type="OrthoDB" id="9805018at2"/>
<keyword evidence="4 6" id="KW-1133">Transmembrane helix</keyword>
<dbReference type="EMBL" id="WBVQ01000001">
    <property type="protein sequence ID" value="KAB2817896.1"/>
    <property type="molecule type" value="Genomic_DNA"/>
</dbReference>
<evidence type="ECO:0000256" key="2">
    <source>
        <dbReference type="ARBA" id="ARBA00022475"/>
    </source>
</evidence>
<keyword evidence="5 6" id="KW-0472">Membrane</keyword>
<feature type="transmembrane region" description="Helical" evidence="6">
    <location>
        <begin position="18"/>
        <end position="38"/>
    </location>
</feature>
<evidence type="ECO:0000259" key="7">
    <source>
        <dbReference type="PROSITE" id="PS50156"/>
    </source>
</evidence>
<gene>
    <name evidence="8" type="ORF">F8C82_05690</name>
</gene>
<dbReference type="GO" id="GO:0005886">
    <property type="term" value="C:plasma membrane"/>
    <property type="evidence" value="ECO:0007669"/>
    <property type="project" value="UniProtKB-SubCell"/>
</dbReference>
<dbReference type="InterPro" id="IPR000731">
    <property type="entry name" value="SSD"/>
</dbReference>
<feature type="transmembrane region" description="Helical" evidence="6">
    <location>
        <begin position="722"/>
        <end position="746"/>
    </location>
</feature>
<dbReference type="InterPro" id="IPR050545">
    <property type="entry name" value="Mycobact_MmpL"/>
</dbReference>
<dbReference type="AlphaFoldDB" id="A0A6L3ZIQ5"/>
<comment type="subcellular location">
    <subcellularLocation>
        <location evidence="1">Cell membrane</location>
        <topology evidence="1">Multi-pass membrane protein</topology>
    </subcellularLocation>
</comment>
<feature type="transmembrane region" description="Helical" evidence="6">
    <location>
        <begin position="263"/>
        <end position="287"/>
    </location>
</feature>
<evidence type="ECO:0000256" key="1">
    <source>
        <dbReference type="ARBA" id="ARBA00004651"/>
    </source>
</evidence>
<evidence type="ECO:0000313" key="8">
    <source>
        <dbReference type="EMBL" id="KAB2817896.1"/>
    </source>
</evidence>
<evidence type="ECO:0000256" key="6">
    <source>
        <dbReference type="SAM" id="Phobius"/>
    </source>
</evidence>
<dbReference type="PANTHER" id="PTHR33406">
    <property type="entry name" value="MEMBRANE PROTEIN MJ1562-RELATED"/>
    <property type="match status" value="1"/>
</dbReference>
<feature type="transmembrane region" description="Helical" evidence="6">
    <location>
        <begin position="341"/>
        <end position="360"/>
    </location>
</feature>
<keyword evidence="9" id="KW-1185">Reference proteome</keyword>
<dbReference type="InterPro" id="IPR004869">
    <property type="entry name" value="MMPL_dom"/>
</dbReference>
<evidence type="ECO:0000256" key="4">
    <source>
        <dbReference type="ARBA" id="ARBA00022989"/>
    </source>
</evidence>
<accession>A0A6L3ZIQ5</accession>
<proteinExistence type="predicted"/>
<dbReference type="Gene3D" id="1.20.1640.10">
    <property type="entry name" value="Multidrug efflux transporter AcrB transmembrane domain"/>
    <property type="match status" value="2"/>
</dbReference>
<comment type="caution">
    <text evidence="8">The sequence shown here is derived from an EMBL/GenBank/DDBJ whole genome shotgun (WGS) entry which is preliminary data.</text>
</comment>
<dbReference type="PROSITE" id="PS50156">
    <property type="entry name" value="SSD"/>
    <property type="match status" value="1"/>
</dbReference>
<feature type="domain" description="SSD" evidence="7">
    <location>
        <begin position="240"/>
        <end position="362"/>
    </location>
</feature>
<feature type="transmembrane region" description="Helical" evidence="6">
    <location>
        <begin position="622"/>
        <end position="644"/>
    </location>
</feature>
<feature type="transmembrane region" description="Helical" evidence="6">
    <location>
        <begin position="237"/>
        <end position="257"/>
    </location>
</feature>
<sequence>MRIFEKIAISTWTSPTKWIVTITLLSLFFLSGIPFLQFEFDLMRFNSEELEVTSTYHLFESEFGPTERRVFLIPKTEHHAFHRETLRELSTLSDTLKNIPGIVEISSLENLVLPIYMGFGYVPENKVIHGEISESDSAVIRNLPIAEYSLFTKNARYPVLTITIDQRVTIERMNEILESVHSLSSDRFSEHHLMGRHWAEYQYNQMLTTETFKGLASAVLIVIVMLWILFKRIGSILLPALAILTGMFSFFGLKGWAGWPMDILGTLFPPLLLIVGLSDVVHLYAKVQWRLTQGNELKTAIREAWKETGAATFLTSLTTAIGFMSLLTTDVLPIRNFGVEAGWSVLIMFISCLVVMPLFFRLAVNRPALLPAPATNKNWNELSDRVTQLSKRNWPVPILFTLAAMFSIYQASKVESGVVNYWQIEPSSTLGKDIQFFEEEDGGLRNLDIGVVHADTSLRMDTPEDMRLVAQFTERLRSNPAIGAVISSSDVPSLLNMTRMGGQLQQFKMGESDRQVESDLDWWASNDPESNYALISKNSNIARVILRLQNVKTDSARAIQDWISDELHALSSEHKVIFTGNSLIMDTMNDRLVENMMTSLLLAFLVIAVLMSFMFKSLRMLILSLIPNTFPLVIAIGVIGGMAIPMGTSIAMVLTIAFVIAVDDTIHYLMKFRNEIQKTNRIEEAVKNTTAQVGRAMILSSTVMLAAFIPLFFSSFLEEKYFAAVLSIVVISALLADLIVLPWLLLRFYKRK</sequence>
<evidence type="ECO:0000313" key="9">
    <source>
        <dbReference type="Proteomes" id="UP000484164"/>
    </source>
</evidence>
<dbReference type="SUPFAM" id="SSF82866">
    <property type="entry name" value="Multidrug efflux transporter AcrB transmembrane domain"/>
    <property type="match status" value="2"/>
</dbReference>
<dbReference type="Pfam" id="PF03176">
    <property type="entry name" value="MMPL"/>
    <property type="match status" value="2"/>
</dbReference>
<evidence type="ECO:0000256" key="3">
    <source>
        <dbReference type="ARBA" id="ARBA00022692"/>
    </source>
</evidence>
<keyword evidence="3 6" id="KW-0812">Transmembrane</keyword>